<dbReference type="RefSeq" id="WP_061412375.1">
    <property type="nucleotide sequence ID" value="NZ_KQ968365.1"/>
</dbReference>
<gene>
    <name evidence="3" type="ORF">GAP47_07755</name>
</gene>
<feature type="transmembrane region" description="Helical" evidence="2">
    <location>
        <begin position="472"/>
        <end position="492"/>
    </location>
</feature>
<keyword evidence="2" id="KW-1133">Transmembrane helix</keyword>
<dbReference type="GO" id="GO:0005886">
    <property type="term" value="C:plasma membrane"/>
    <property type="evidence" value="ECO:0007669"/>
    <property type="project" value="TreeGrafter"/>
</dbReference>
<evidence type="ECO:0000256" key="2">
    <source>
        <dbReference type="SAM" id="Phobius"/>
    </source>
</evidence>
<comment type="caution">
    <text evidence="3">The sequence shown here is derived from an EMBL/GenBank/DDBJ whole genome shotgun (WGS) entry which is preliminary data.</text>
</comment>
<dbReference type="Proteomes" id="UP000462376">
    <property type="component" value="Unassembled WGS sequence"/>
</dbReference>
<feature type="coiled-coil region" evidence="1">
    <location>
        <begin position="328"/>
        <end position="358"/>
    </location>
</feature>
<dbReference type="GO" id="GO:0004713">
    <property type="term" value="F:protein tyrosine kinase activity"/>
    <property type="evidence" value="ECO:0007669"/>
    <property type="project" value="TreeGrafter"/>
</dbReference>
<proteinExistence type="predicted"/>
<evidence type="ECO:0000313" key="3">
    <source>
        <dbReference type="EMBL" id="KAB4237803.1"/>
    </source>
</evidence>
<dbReference type="InterPro" id="IPR050445">
    <property type="entry name" value="Bact_polysacc_biosynth/exp"/>
</dbReference>
<dbReference type="PANTHER" id="PTHR32309:SF13">
    <property type="entry name" value="FERRIC ENTEROBACTIN TRANSPORT PROTEIN FEPE"/>
    <property type="match status" value="1"/>
</dbReference>
<dbReference type="AlphaFoldDB" id="A0A139JYS1"/>
<dbReference type="PANTHER" id="PTHR32309">
    <property type="entry name" value="TYROSINE-PROTEIN KINASE"/>
    <property type="match status" value="1"/>
</dbReference>
<name>A0A139JYS1_BACUN</name>
<evidence type="ECO:0008006" key="5">
    <source>
        <dbReference type="Google" id="ProtNLM"/>
    </source>
</evidence>
<evidence type="ECO:0000256" key="1">
    <source>
        <dbReference type="SAM" id="Coils"/>
    </source>
</evidence>
<accession>A0A139JYS1</accession>
<feature type="transmembrane region" description="Helical" evidence="2">
    <location>
        <begin position="15"/>
        <end position="33"/>
    </location>
</feature>
<keyword evidence="2" id="KW-0812">Transmembrane</keyword>
<organism evidence="3 4">
    <name type="scientific">Bacteroides uniformis</name>
    <dbReference type="NCBI Taxonomy" id="820"/>
    <lineage>
        <taxon>Bacteria</taxon>
        <taxon>Pseudomonadati</taxon>
        <taxon>Bacteroidota</taxon>
        <taxon>Bacteroidia</taxon>
        <taxon>Bacteroidales</taxon>
        <taxon>Bacteroidaceae</taxon>
        <taxon>Bacteroides</taxon>
    </lineage>
</organism>
<keyword evidence="2" id="KW-0472">Membrane</keyword>
<reference evidence="3 4" key="1">
    <citation type="journal article" date="2019" name="Nat. Med.">
        <title>A library of human gut bacterial isolates paired with longitudinal multiomics data enables mechanistic microbiome research.</title>
        <authorList>
            <person name="Poyet M."/>
            <person name="Groussin M."/>
            <person name="Gibbons S.M."/>
            <person name="Avila-Pacheco J."/>
            <person name="Jiang X."/>
            <person name="Kearney S.M."/>
            <person name="Perrotta A.R."/>
            <person name="Berdy B."/>
            <person name="Zhao S."/>
            <person name="Lieberman T.D."/>
            <person name="Swanson P.K."/>
            <person name="Smith M."/>
            <person name="Roesemann S."/>
            <person name="Alexander J.E."/>
            <person name="Rich S.A."/>
            <person name="Livny J."/>
            <person name="Vlamakis H."/>
            <person name="Clish C."/>
            <person name="Bullock K."/>
            <person name="Deik A."/>
            <person name="Scott J."/>
            <person name="Pierce K.A."/>
            <person name="Xavier R.J."/>
            <person name="Alm E.J."/>
        </authorList>
    </citation>
    <scope>NUCLEOTIDE SEQUENCE [LARGE SCALE GENOMIC DNA]</scope>
    <source>
        <strain evidence="3 4">BIOML-A5</strain>
    </source>
</reference>
<protein>
    <recommendedName>
        <fullName evidence="5">Transmembrane protein</fullName>
    </recommendedName>
</protein>
<dbReference type="EMBL" id="WCTL01000005">
    <property type="protein sequence ID" value="KAB4237803.1"/>
    <property type="molecule type" value="Genomic_DNA"/>
</dbReference>
<evidence type="ECO:0000313" key="4">
    <source>
        <dbReference type="Proteomes" id="UP000462376"/>
    </source>
</evidence>
<sequence length="722" mass="82283">MKDTSLFISQFLYRIRYWLLWGTLFVTGLVIYFTQFLPYSYTVEGSLFAGVTTATSITGSSVNYSAVTSTFDNLINLAQSRGTLEKVSIRLLANALTYGEEWKDNHYIQAKHYRQLLSMTPKEVLVLVDRKDVNKTADALANYRKEYGDNFVYSMFNRPIPFYSASALETVIVKRKGASDVLQLIYTSADPGITQQTIIILIDELKKAYEILRFKATNDVIAYFEEQVRLAKIELNKQEDDLMQYCVQERVINYGQESEALSHTRYAVDDRLEEARRNYAAASALRKMLDEKMDIRATIIRNNTNLLKELEKVSSLNQNIMEQEIFISDKARDTNKELKKNKEDLRKAEDKITHISDNLNELNFSKEGVGLKDMVSEWLTALVSEAKAKAELDVLKERQQDIFDQYSQMSPVGTQITRKQRAIGIAEDNYRTQLGGLANANLRLKDIEMNTSNLQNIADPSYPLTDNGRKRILYILIAFVGSIVFIITYFLLIELLDRTLRDATRSRRLTKLPVIAAFNGTSNLKFRGFLKACNRLAAAYSCHQLNNYLQKDAPTVINLLSMEAREGKSFLSKYFAEYWETEGLRVRIVTHHIDFEPDTQQYVNAQQLSDFWALNEAEETPNIILVEYPAVNTASIPLPVLQKADVNLLIANACRLWRNSDSVTLAHIMEGMGNVPIFLYLNNAEREVVESFTGELPPQTPVHSLFSQLAQLGLTSKKAAVK</sequence>
<keyword evidence="1" id="KW-0175">Coiled coil</keyword>